<sequence length="259" mass="30208">MFLTISIPFEKFQREKKVVIYLPEDYYKTKKRYPVLYINDGQNAFFDHQSFMGTSWGFDQYVKEHHLDIIMVAIPCVFDDAIRMDEYGPWLLDDYYSQLFTKDRLVGGQGDDYLHFVIDNVKVLIDHRFRTLPSFSAMVGSSMGGVISAYAFLAYPQVFKRVAALSTAFFLYEKQFLDLIAHYQGEGKLYFDLGDDEGHGNAQESEAYISSNTHIRAALEEKGIAYEYHFFAHTTHNEAAWRKRLPLFMPMLFEEDDHV</sequence>
<proteinExistence type="predicted"/>
<dbReference type="InParanoid" id="A0A3G9J571"/>
<dbReference type="InterPro" id="IPR029058">
    <property type="entry name" value="AB_hydrolase_fold"/>
</dbReference>
<dbReference type="InterPro" id="IPR000801">
    <property type="entry name" value="Esterase-like"/>
</dbReference>
<dbReference type="InterPro" id="IPR050583">
    <property type="entry name" value="Mycobacterial_A85_antigen"/>
</dbReference>
<dbReference type="EMBL" id="AP019309">
    <property type="protein sequence ID" value="BBH25752.1"/>
    <property type="molecule type" value="Genomic_DNA"/>
</dbReference>
<dbReference type="OrthoDB" id="9794761at2"/>
<dbReference type="FunCoup" id="A0A3G9J571">
    <property type="interactions" value="4"/>
</dbReference>
<dbReference type="KEGG" id="ebm:SG0102_06860"/>
<dbReference type="PANTHER" id="PTHR48098">
    <property type="entry name" value="ENTEROCHELIN ESTERASE-RELATED"/>
    <property type="match status" value="1"/>
</dbReference>
<dbReference type="AlphaFoldDB" id="A0A3G9J571"/>
<dbReference type="Gene3D" id="3.40.50.1820">
    <property type="entry name" value="alpha/beta hydrolase"/>
    <property type="match status" value="1"/>
</dbReference>
<dbReference type="SUPFAM" id="SSF53474">
    <property type="entry name" value="alpha/beta-Hydrolases"/>
    <property type="match status" value="1"/>
</dbReference>
<reference evidence="1 2" key="1">
    <citation type="submission" date="2018-11" db="EMBL/GenBank/DDBJ databases">
        <title>Novel Erysipelotrichaceae bacterium isolated from small intestine of a swine.</title>
        <authorList>
            <person name="Kim J.S."/>
            <person name="Choe H."/>
            <person name="Lee Y.R."/>
            <person name="Kim K.M."/>
            <person name="Park D.S."/>
        </authorList>
    </citation>
    <scope>NUCLEOTIDE SEQUENCE [LARGE SCALE GENOMIC DNA]</scope>
    <source>
        <strain evidence="1 2">SG0102</strain>
    </source>
</reference>
<name>A0A3G9J571_9FIRM</name>
<dbReference type="PANTHER" id="PTHR48098:SF6">
    <property type="entry name" value="FERRI-BACILLIBACTIN ESTERASE BESA"/>
    <property type="match status" value="1"/>
</dbReference>
<keyword evidence="2" id="KW-1185">Reference proteome</keyword>
<accession>A0A3G9J571</accession>
<gene>
    <name evidence="1" type="ORF">SG0102_06860</name>
</gene>
<organism evidence="1 2">
    <name type="scientific">Intestinibaculum porci</name>
    <dbReference type="NCBI Taxonomy" id="2487118"/>
    <lineage>
        <taxon>Bacteria</taxon>
        <taxon>Bacillati</taxon>
        <taxon>Bacillota</taxon>
        <taxon>Erysipelotrichia</taxon>
        <taxon>Erysipelotrichales</taxon>
        <taxon>Erysipelotrichaceae</taxon>
        <taxon>Intestinibaculum</taxon>
    </lineage>
</organism>
<protein>
    <submittedName>
        <fullName evidence="1">Esterase</fullName>
    </submittedName>
</protein>
<dbReference type="Proteomes" id="UP000268059">
    <property type="component" value="Chromosome"/>
</dbReference>
<evidence type="ECO:0000313" key="1">
    <source>
        <dbReference type="EMBL" id="BBH25752.1"/>
    </source>
</evidence>
<dbReference type="RefSeq" id="WP_125118675.1">
    <property type="nucleotide sequence ID" value="NZ_AP019309.1"/>
</dbReference>
<evidence type="ECO:0000313" key="2">
    <source>
        <dbReference type="Proteomes" id="UP000268059"/>
    </source>
</evidence>
<dbReference type="Pfam" id="PF00756">
    <property type="entry name" value="Esterase"/>
    <property type="match status" value="1"/>
</dbReference>